<keyword evidence="3 7" id="KW-0547">Nucleotide-binding</keyword>
<dbReference type="Proteomes" id="UP000003947">
    <property type="component" value="Unassembled WGS sequence"/>
</dbReference>
<comment type="subunit">
    <text evidence="7">The complex is composed of two ATP-binding proteins (PotA), two transmembrane proteins (PotB and PotC) and a solute-binding protein (PotD).</text>
</comment>
<keyword evidence="5 7" id="KW-1278">Translocase</keyword>
<dbReference type="PROSITE" id="PS50893">
    <property type="entry name" value="ABC_TRANSPORTER_2"/>
    <property type="match status" value="1"/>
</dbReference>
<accession>I4YR34</accession>
<dbReference type="PANTHER" id="PTHR42781">
    <property type="entry name" value="SPERMIDINE/PUTRESCINE IMPORT ATP-BINDING PROTEIN POTA"/>
    <property type="match status" value="1"/>
</dbReference>
<dbReference type="STRING" id="864069.MicloDRAFT_00029750"/>
<feature type="domain" description="ABC transporter" evidence="8">
    <location>
        <begin position="6"/>
        <end position="237"/>
    </location>
</feature>
<dbReference type="EC" id="7.6.2.11" evidence="7"/>
<dbReference type="eggNOG" id="COG3842">
    <property type="taxonomic scope" value="Bacteria"/>
</dbReference>
<dbReference type="InterPro" id="IPR008995">
    <property type="entry name" value="Mo/tungstate-bd_C_term_dom"/>
</dbReference>
<dbReference type="Gene3D" id="2.40.50.100">
    <property type="match status" value="1"/>
</dbReference>
<dbReference type="InterPro" id="IPR017871">
    <property type="entry name" value="ABC_transporter-like_CS"/>
</dbReference>
<evidence type="ECO:0000256" key="1">
    <source>
        <dbReference type="ARBA" id="ARBA00022448"/>
    </source>
</evidence>
<sequence>MPARSLSLRNLVKHYGGLQRAVDDVSLDVAPGEFITFLGPSGSGKTTTLMMIAGFQEPSGGSINIDGRAIGHVPPYERNIGVVFQNYALFPHMSVANNVAFPLKMRGEAKKERHVKSLEALERVGLGGFGDRYPGELSGGQQQRVALARALVFQPDLILLDEPLGALDKNLREHMQIELKRIHREVGVTMIYVTHDQTEAMTMSDRIAVFNSGKIEQVGTPLEVYFRPKTRFVASFVGDSNLIDAEFVKDDRTVRVLGFGEFAVNPGHSKRGDRVNLLIRPEMIRLRPGKRQNPSAHACDVTVESIVNYGDNLLVIGRAGERSLRIRVPSLDGKPLQEGMRCVAEWDQDSIHVMAER</sequence>
<evidence type="ECO:0000256" key="5">
    <source>
        <dbReference type="ARBA" id="ARBA00022967"/>
    </source>
</evidence>
<dbReference type="AlphaFoldDB" id="I4YR34"/>
<dbReference type="GO" id="GO:0016887">
    <property type="term" value="F:ATP hydrolysis activity"/>
    <property type="evidence" value="ECO:0007669"/>
    <property type="project" value="InterPro"/>
</dbReference>
<evidence type="ECO:0000256" key="2">
    <source>
        <dbReference type="ARBA" id="ARBA00022475"/>
    </source>
</evidence>
<dbReference type="SUPFAM" id="SSF52540">
    <property type="entry name" value="P-loop containing nucleoside triphosphate hydrolases"/>
    <property type="match status" value="1"/>
</dbReference>
<dbReference type="InterPro" id="IPR003439">
    <property type="entry name" value="ABC_transporter-like_ATP-bd"/>
</dbReference>
<keyword evidence="1 7" id="KW-0813">Transport</keyword>
<dbReference type="FunFam" id="3.40.50.300:FF:000133">
    <property type="entry name" value="Spermidine/putrescine import ATP-binding protein PotA"/>
    <property type="match status" value="1"/>
</dbReference>
<comment type="catalytic activity">
    <reaction evidence="7">
        <text>ATP + H2O + polyamine-[polyamine-binding protein]Side 1 = ADP + phosphate + polyamineSide 2 + [polyamine-binding protein]Side 1.</text>
        <dbReference type="EC" id="7.6.2.11"/>
    </reaction>
</comment>
<dbReference type="GO" id="GO:0043190">
    <property type="term" value="C:ATP-binding cassette (ABC) transporter complex"/>
    <property type="evidence" value="ECO:0007669"/>
    <property type="project" value="InterPro"/>
</dbReference>
<dbReference type="GO" id="GO:0005524">
    <property type="term" value="F:ATP binding"/>
    <property type="evidence" value="ECO:0007669"/>
    <property type="project" value="UniProtKB-KW"/>
</dbReference>
<dbReference type="EMBL" id="JH660645">
    <property type="protein sequence ID" value="EIM26426.1"/>
    <property type="molecule type" value="Genomic_DNA"/>
</dbReference>
<dbReference type="SMART" id="SM00382">
    <property type="entry name" value="AAA"/>
    <property type="match status" value="1"/>
</dbReference>
<comment type="function">
    <text evidence="7">Part of the ABC transporter complex PotABCD involved in spermidine/putrescine import. Responsible for energy coupling to the transport system.</text>
</comment>
<dbReference type="InterPro" id="IPR005893">
    <property type="entry name" value="PotA-like"/>
</dbReference>
<evidence type="ECO:0000256" key="3">
    <source>
        <dbReference type="ARBA" id="ARBA00022741"/>
    </source>
</evidence>
<keyword evidence="2 7" id="KW-1003">Cell membrane</keyword>
<gene>
    <name evidence="7" type="primary">potA</name>
    <name evidence="9" type="ORF">MicloDRAFT_00029750</name>
</gene>
<dbReference type="PANTHER" id="PTHR42781:SF4">
    <property type="entry name" value="SPERMIDINE_PUTRESCINE IMPORT ATP-BINDING PROTEIN POTA"/>
    <property type="match status" value="1"/>
</dbReference>
<evidence type="ECO:0000256" key="7">
    <source>
        <dbReference type="RuleBase" id="RU364083"/>
    </source>
</evidence>
<dbReference type="InterPro" id="IPR027417">
    <property type="entry name" value="P-loop_NTPase"/>
</dbReference>
<dbReference type="GO" id="GO:0015417">
    <property type="term" value="F:ABC-type polyamine transporter activity"/>
    <property type="evidence" value="ECO:0007669"/>
    <property type="project" value="UniProtKB-EC"/>
</dbReference>
<dbReference type="Pfam" id="PF08402">
    <property type="entry name" value="TOBE_2"/>
    <property type="match status" value="1"/>
</dbReference>
<evidence type="ECO:0000256" key="4">
    <source>
        <dbReference type="ARBA" id="ARBA00022840"/>
    </source>
</evidence>
<dbReference type="InterPro" id="IPR013611">
    <property type="entry name" value="Transp-assoc_OB_typ2"/>
</dbReference>
<keyword evidence="10" id="KW-1185">Reference proteome</keyword>
<dbReference type="NCBIfam" id="TIGR01187">
    <property type="entry name" value="potA"/>
    <property type="match status" value="1"/>
</dbReference>
<organism evidence="9 10">
    <name type="scientific">Microvirga lotononidis</name>
    <dbReference type="NCBI Taxonomy" id="864069"/>
    <lineage>
        <taxon>Bacteria</taxon>
        <taxon>Pseudomonadati</taxon>
        <taxon>Pseudomonadota</taxon>
        <taxon>Alphaproteobacteria</taxon>
        <taxon>Hyphomicrobiales</taxon>
        <taxon>Methylobacteriaceae</taxon>
        <taxon>Microvirga</taxon>
    </lineage>
</organism>
<proteinExistence type="inferred from homology"/>
<dbReference type="OrthoDB" id="9802264at2"/>
<dbReference type="InterPro" id="IPR050093">
    <property type="entry name" value="ABC_SmlMolc_Importer"/>
</dbReference>
<protein>
    <recommendedName>
        <fullName evidence="7">Spermidine/putrescine import ATP-binding protein PotA</fullName>
        <ecNumber evidence="7">7.6.2.11</ecNumber>
    </recommendedName>
</protein>
<dbReference type="GO" id="GO:0015847">
    <property type="term" value="P:putrescine transport"/>
    <property type="evidence" value="ECO:0007669"/>
    <property type="project" value="UniProtKB-ARBA"/>
</dbReference>
<name>I4YR34_9HYPH</name>
<reference evidence="9 10" key="1">
    <citation type="submission" date="2012-02" db="EMBL/GenBank/DDBJ databases">
        <title>Improved High-Quality Draft sequence of Microvirga sp. WSM3557.</title>
        <authorList>
            <consortium name="US DOE Joint Genome Institute"/>
            <person name="Lucas S."/>
            <person name="Han J."/>
            <person name="Lapidus A."/>
            <person name="Cheng J.-F."/>
            <person name="Goodwin L."/>
            <person name="Pitluck S."/>
            <person name="Peters L."/>
            <person name="Zhang X."/>
            <person name="Detter J.C."/>
            <person name="Han C."/>
            <person name="Tapia R."/>
            <person name="Land M."/>
            <person name="Hauser L."/>
            <person name="Kyrpides N."/>
            <person name="Ivanova N."/>
            <person name="Pagani I."/>
            <person name="Brau L."/>
            <person name="Yates R."/>
            <person name="O'Hara G."/>
            <person name="Rui T."/>
            <person name="Howieson J."/>
            <person name="Reeve W."/>
            <person name="Woyke T."/>
        </authorList>
    </citation>
    <scope>NUCLEOTIDE SEQUENCE [LARGE SCALE GENOMIC DNA]</scope>
    <source>
        <strain evidence="9 10">WSM3557</strain>
    </source>
</reference>
<dbReference type="RefSeq" id="WP_009762477.1">
    <property type="nucleotide sequence ID" value="NZ_CP141049.1"/>
</dbReference>
<keyword evidence="6 7" id="KW-0472">Membrane</keyword>
<dbReference type="HOGENOM" id="CLU_000604_1_1_5"/>
<evidence type="ECO:0000259" key="8">
    <source>
        <dbReference type="PROSITE" id="PS50893"/>
    </source>
</evidence>
<evidence type="ECO:0000256" key="6">
    <source>
        <dbReference type="ARBA" id="ARBA00023136"/>
    </source>
</evidence>
<dbReference type="Gene3D" id="3.40.50.300">
    <property type="entry name" value="P-loop containing nucleotide triphosphate hydrolases"/>
    <property type="match status" value="1"/>
</dbReference>
<dbReference type="PROSITE" id="PS00211">
    <property type="entry name" value="ABC_TRANSPORTER_1"/>
    <property type="match status" value="1"/>
</dbReference>
<evidence type="ECO:0000313" key="9">
    <source>
        <dbReference type="EMBL" id="EIM26426.1"/>
    </source>
</evidence>
<evidence type="ECO:0000313" key="10">
    <source>
        <dbReference type="Proteomes" id="UP000003947"/>
    </source>
</evidence>
<dbReference type="SUPFAM" id="SSF50331">
    <property type="entry name" value="MOP-like"/>
    <property type="match status" value="1"/>
</dbReference>
<keyword evidence="4 7" id="KW-0067">ATP-binding</keyword>
<dbReference type="Pfam" id="PF00005">
    <property type="entry name" value="ABC_tran"/>
    <property type="match status" value="1"/>
</dbReference>
<dbReference type="InterPro" id="IPR003593">
    <property type="entry name" value="AAA+_ATPase"/>
</dbReference>
<comment type="similarity">
    <text evidence="7">Belongs to the ABC transporter superfamily. Spermidine/putrescine importer (TC 3.A.1.11.1) family.</text>
</comment>
<dbReference type="PATRIC" id="fig|864069.3.peg.3215"/>